<dbReference type="RefSeq" id="WP_011845428.1">
    <property type="nucleotide sequence ID" value="NC_009052.1"/>
</dbReference>
<feature type="domain" description="Cytotoxic necrotizing factor Rho-activating" evidence="1">
    <location>
        <begin position="204"/>
        <end position="383"/>
    </location>
</feature>
<dbReference type="InterPro" id="IPR037040">
    <property type="entry name" value="CNF_Rho-act_sf"/>
</dbReference>
<protein>
    <recommendedName>
        <fullName evidence="1">Cytotoxic necrotizing factor Rho-activating domain-containing protein</fullName>
    </recommendedName>
</protein>
<dbReference type="InterPro" id="IPR008430">
    <property type="entry name" value="CNF_Rho-act"/>
</dbReference>
<evidence type="ECO:0000313" key="3">
    <source>
        <dbReference type="Proteomes" id="UP000001557"/>
    </source>
</evidence>
<dbReference type="AlphaFoldDB" id="A3CYV6"/>
<sequence length="403" mass="44207">MPMHIFSKANSYDLLTPNLKNSDNASPIQLVSVRPLTEQERKNLTKKNQTYSNFTKNNKSIKSANGLTKIKSLFDNSSGKNKIVSKRGLTIEVKKGSTEEASAQWKNDPLRNHFKSAELSLQSLLDKEAVLQGQLSPLIGKGIIDCHEKYEYLPFPITHIQNDKNGMYVSSDTIESKTGLIYYTGDHIVPEELIPGSPLGQYFHQAVFDSNLHILAVDNGNKGTVGISFDLNQVKEGQPILIHAGSLSGCSVVFATKSSKLFAFHAGQNNNENNDWITGEKGAESIAQSAGFLANDTSNTLPCTNNQELVSYLSSHFEQSAFIYCGHGDSVVSQSNVNCFDYDMGPKRDEARVGNAMALVSNNKGKISVNVLGDDLSIDSGSFETRSLQNSTFALFTDKEFSR</sequence>
<dbReference type="HOGENOM" id="CLU_055294_0_0_6"/>
<dbReference type="EMBL" id="CP000563">
    <property type="protein sequence ID" value="ABN59669.1"/>
    <property type="molecule type" value="Genomic_DNA"/>
</dbReference>
<organism evidence="2 3">
    <name type="scientific">Shewanella baltica (strain OS155 / ATCC BAA-1091)</name>
    <dbReference type="NCBI Taxonomy" id="325240"/>
    <lineage>
        <taxon>Bacteria</taxon>
        <taxon>Pseudomonadati</taxon>
        <taxon>Pseudomonadota</taxon>
        <taxon>Gammaproteobacteria</taxon>
        <taxon>Alteromonadales</taxon>
        <taxon>Shewanellaceae</taxon>
        <taxon>Shewanella</taxon>
    </lineage>
</organism>
<reference evidence="2 3" key="1">
    <citation type="submission" date="2007-02" db="EMBL/GenBank/DDBJ databases">
        <title>Complete sequence of chromosome of Shewanella baltica OS155.</title>
        <authorList>
            <consortium name="US DOE Joint Genome Institute"/>
            <person name="Copeland A."/>
            <person name="Lucas S."/>
            <person name="Lapidus A."/>
            <person name="Barry K."/>
            <person name="Detter J.C."/>
            <person name="Glavina del Rio T."/>
            <person name="Hammon N."/>
            <person name="Israni S."/>
            <person name="Dalin E."/>
            <person name="Tice H."/>
            <person name="Pitluck S."/>
            <person name="Sims D.R."/>
            <person name="Brettin T."/>
            <person name="Bruce D."/>
            <person name="Han C."/>
            <person name="Tapia R."/>
            <person name="Brainard J."/>
            <person name="Schmutz J."/>
            <person name="Larimer F."/>
            <person name="Land M."/>
            <person name="Hauser L."/>
            <person name="Kyrpides N."/>
            <person name="Mikhailova N."/>
            <person name="Brettar I."/>
            <person name="Klappenbach J."/>
            <person name="Konstantinidis K."/>
            <person name="Rodrigues J."/>
            <person name="Tiedje J."/>
            <person name="Richardson P."/>
        </authorList>
    </citation>
    <scope>NUCLEOTIDE SEQUENCE [LARGE SCALE GENOMIC DNA]</scope>
    <source>
        <strain evidence="3">OS155 / ATCC BAA-1091</strain>
    </source>
</reference>
<keyword evidence="3" id="KW-1185">Reference proteome</keyword>
<dbReference type="Pfam" id="PF05785">
    <property type="entry name" value="CNF1"/>
    <property type="match status" value="1"/>
</dbReference>
<proteinExistence type="predicted"/>
<dbReference type="STRING" id="325240.Sbal_0134"/>
<name>A3CYV6_SHEB5</name>
<dbReference type="CDD" id="cd16834">
    <property type="entry name" value="CNF1-like"/>
    <property type="match status" value="1"/>
</dbReference>
<dbReference type="SUPFAM" id="SSF64438">
    <property type="entry name" value="CNF1/YfiH-like putative cysteine hydrolases"/>
    <property type="match status" value="1"/>
</dbReference>
<gene>
    <name evidence="2" type="ordered locus">Sbal_0134</name>
</gene>
<evidence type="ECO:0000259" key="1">
    <source>
        <dbReference type="Pfam" id="PF05785"/>
    </source>
</evidence>
<evidence type="ECO:0000313" key="2">
    <source>
        <dbReference type="EMBL" id="ABN59669.1"/>
    </source>
</evidence>
<dbReference type="Proteomes" id="UP000001557">
    <property type="component" value="Chromosome"/>
</dbReference>
<dbReference type="InterPro" id="IPR011324">
    <property type="entry name" value="Cytotoxic_necrot_fac-like_cat"/>
</dbReference>
<dbReference type="KEGG" id="sbl:Sbal_0134"/>
<dbReference type="OrthoDB" id="6463972at2"/>
<accession>A3CYV6</accession>
<dbReference type="Gene3D" id="3.60.100.10">
    <property type="entry name" value="Cytotoxic necrotizing factor, Rho-activating domain"/>
    <property type="match status" value="1"/>
</dbReference>